<dbReference type="Gene3D" id="3.30.70.100">
    <property type="match status" value="1"/>
</dbReference>
<gene>
    <name evidence="2" type="ORF">SAMN05660686_01284</name>
</gene>
<proteinExistence type="predicted"/>
<dbReference type="SUPFAM" id="SSF54909">
    <property type="entry name" value="Dimeric alpha+beta barrel"/>
    <property type="match status" value="1"/>
</dbReference>
<organism evidence="2 3">
    <name type="scientific">Thalassobaculum litoreum DSM 18839</name>
    <dbReference type="NCBI Taxonomy" id="1123362"/>
    <lineage>
        <taxon>Bacteria</taxon>
        <taxon>Pseudomonadati</taxon>
        <taxon>Pseudomonadota</taxon>
        <taxon>Alphaproteobacteria</taxon>
        <taxon>Rhodospirillales</taxon>
        <taxon>Thalassobaculaceae</taxon>
        <taxon>Thalassobaculum</taxon>
    </lineage>
</organism>
<evidence type="ECO:0000259" key="1">
    <source>
        <dbReference type="Pfam" id="PF03992"/>
    </source>
</evidence>
<dbReference type="InterPro" id="IPR007138">
    <property type="entry name" value="ABM_dom"/>
</dbReference>
<keyword evidence="2" id="KW-0503">Monooxygenase</keyword>
<dbReference type="Proteomes" id="UP000198615">
    <property type="component" value="Unassembled WGS sequence"/>
</dbReference>
<dbReference type="PANTHER" id="PTHR37811:SF2">
    <property type="entry name" value="ABM DOMAIN-CONTAINING PROTEIN"/>
    <property type="match status" value="1"/>
</dbReference>
<dbReference type="RefSeq" id="WP_093149024.1">
    <property type="nucleotide sequence ID" value="NZ_FNBW01000003.1"/>
</dbReference>
<name>A0A8G2BID3_9PROT</name>
<dbReference type="AlphaFoldDB" id="A0A8G2BID3"/>
<protein>
    <submittedName>
        <fullName evidence="2">Heme-degrading monooxygenase HmoA</fullName>
    </submittedName>
</protein>
<dbReference type="InterPro" id="IPR011008">
    <property type="entry name" value="Dimeric_a/b-barrel"/>
</dbReference>
<reference evidence="2 3" key="1">
    <citation type="submission" date="2016-10" db="EMBL/GenBank/DDBJ databases">
        <authorList>
            <person name="Varghese N."/>
            <person name="Submissions S."/>
        </authorList>
    </citation>
    <scope>NUCLEOTIDE SEQUENCE [LARGE SCALE GENOMIC DNA]</scope>
    <source>
        <strain evidence="2 3">DSM 18839</strain>
    </source>
</reference>
<keyword evidence="3" id="KW-1185">Reference proteome</keyword>
<dbReference type="PANTHER" id="PTHR37811">
    <property type="entry name" value="BLL5343 PROTEIN"/>
    <property type="match status" value="1"/>
</dbReference>
<keyword evidence="2" id="KW-0560">Oxidoreductase</keyword>
<dbReference type="OrthoDB" id="9797060at2"/>
<accession>A0A8G2BID3</accession>
<dbReference type="InterPro" id="IPR052936">
    <property type="entry name" value="Jasmonate_Hydroxylase-like"/>
</dbReference>
<feature type="domain" description="ABM" evidence="1">
    <location>
        <begin position="12"/>
        <end position="84"/>
    </location>
</feature>
<comment type="caution">
    <text evidence="2">The sequence shown here is derived from an EMBL/GenBank/DDBJ whole genome shotgun (WGS) entry which is preliminary data.</text>
</comment>
<dbReference type="GO" id="GO:0004497">
    <property type="term" value="F:monooxygenase activity"/>
    <property type="evidence" value="ECO:0007669"/>
    <property type="project" value="UniProtKB-KW"/>
</dbReference>
<dbReference type="EMBL" id="FNBW01000003">
    <property type="protein sequence ID" value="SDF42359.1"/>
    <property type="molecule type" value="Genomic_DNA"/>
</dbReference>
<evidence type="ECO:0000313" key="3">
    <source>
        <dbReference type="Proteomes" id="UP000198615"/>
    </source>
</evidence>
<evidence type="ECO:0000313" key="2">
    <source>
        <dbReference type="EMBL" id="SDF42359.1"/>
    </source>
</evidence>
<dbReference type="Pfam" id="PF03992">
    <property type="entry name" value="ABM"/>
    <property type="match status" value="1"/>
</dbReference>
<sequence length="112" mass="12476">MPSGFAKTPEPPYYAVIFTSTQTDDRRGYEAMAEAMMTLAHEQPGCLGAESARGADGLGITVSYFRDEDAVHAWKQHARHLGAQTLGKERWYAHYELRVAKVERAYSGPQGR</sequence>